<sequence>MLLRADSLHNARQYAATEVTEGHQEGQHGGVAPNELTPKHVLQQLPKDATPAQQDSAIQANFKPTRENLSTRPDTLRMPFDSLSSKKDTKPFFEESFFDRDSMYHPELSGGRYGVAGDPVPYNMRGDTLITTLLLASFILGIIAFSHSRDFIFRQAKNFFRVRSGNTTTENETISELRFQFFLVFVTCLQFSLLAFFYVEETVREPLILKSHYTLIAIFLALFSGYFLLKAAVYSFVNRVFFDRTSNRVWLKSQLFVTSVGGVLLFPTVVLLIYFNLPLQTVLIYTAALLILIKILSFYKCYVTFFRHNGPKLQIFLYFCTLEIVPLLTLGGGMMMIVNSLKINY</sequence>
<reference evidence="3 4" key="1">
    <citation type="submission" date="2018-12" db="EMBL/GenBank/DDBJ databases">
        <title>Genome sequencing of Prevotella sp. KCOM 3155 (= JS262).</title>
        <authorList>
            <person name="Kook J.-K."/>
            <person name="Park S.-N."/>
            <person name="Lim Y.K."/>
        </authorList>
    </citation>
    <scope>NUCLEOTIDE SEQUENCE [LARGE SCALE GENOMIC DNA]</scope>
    <source>
        <strain evidence="3 4">KCOM 3155</strain>
    </source>
</reference>
<dbReference type="EMBL" id="RYYU01000001">
    <property type="protein sequence ID" value="RUL60354.1"/>
    <property type="molecule type" value="Genomic_DNA"/>
</dbReference>
<keyword evidence="2" id="KW-0472">Membrane</keyword>
<protein>
    <submittedName>
        <fullName evidence="3">DUF4271 domain-containing protein</fullName>
    </submittedName>
</protein>
<dbReference type="Pfam" id="PF14093">
    <property type="entry name" value="DUF4271"/>
    <property type="match status" value="1"/>
</dbReference>
<evidence type="ECO:0000313" key="4">
    <source>
        <dbReference type="Proteomes" id="UP000278983"/>
    </source>
</evidence>
<organism evidence="3 4">
    <name type="scientific">Prevotella koreensis</name>
    <dbReference type="NCBI Taxonomy" id="2490854"/>
    <lineage>
        <taxon>Bacteria</taxon>
        <taxon>Pseudomonadati</taxon>
        <taxon>Bacteroidota</taxon>
        <taxon>Bacteroidia</taxon>
        <taxon>Bacteroidales</taxon>
        <taxon>Prevotellaceae</taxon>
        <taxon>Prevotella</taxon>
    </lineage>
</organism>
<evidence type="ECO:0000256" key="1">
    <source>
        <dbReference type="SAM" id="MobiDB-lite"/>
    </source>
</evidence>
<dbReference type="InterPro" id="IPR025367">
    <property type="entry name" value="DUF4271"/>
</dbReference>
<evidence type="ECO:0000256" key="2">
    <source>
        <dbReference type="SAM" id="Phobius"/>
    </source>
</evidence>
<feature type="region of interest" description="Disordered" evidence="1">
    <location>
        <begin position="47"/>
        <end position="81"/>
    </location>
</feature>
<feature type="transmembrane region" description="Helical" evidence="2">
    <location>
        <begin position="315"/>
        <end position="338"/>
    </location>
</feature>
<dbReference type="AlphaFoldDB" id="A0A432LNR0"/>
<feature type="transmembrane region" description="Helical" evidence="2">
    <location>
        <begin position="181"/>
        <end position="199"/>
    </location>
</feature>
<feature type="transmembrane region" description="Helical" evidence="2">
    <location>
        <begin position="283"/>
        <end position="303"/>
    </location>
</feature>
<keyword evidence="2" id="KW-0812">Transmembrane</keyword>
<dbReference type="Proteomes" id="UP000278983">
    <property type="component" value="Unassembled WGS sequence"/>
</dbReference>
<gene>
    <name evidence="3" type="ORF">EHV08_06335</name>
</gene>
<accession>A0A432LNR0</accession>
<feature type="transmembrane region" description="Helical" evidence="2">
    <location>
        <begin position="211"/>
        <end position="234"/>
    </location>
</feature>
<feature type="transmembrane region" description="Helical" evidence="2">
    <location>
        <begin position="255"/>
        <end position="277"/>
    </location>
</feature>
<keyword evidence="2" id="KW-1133">Transmembrane helix</keyword>
<feature type="transmembrane region" description="Helical" evidence="2">
    <location>
        <begin position="128"/>
        <end position="147"/>
    </location>
</feature>
<comment type="caution">
    <text evidence="3">The sequence shown here is derived from an EMBL/GenBank/DDBJ whole genome shotgun (WGS) entry which is preliminary data.</text>
</comment>
<evidence type="ECO:0000313" key="3">
    <source>
        <dbReference type="EMBL" id="RUL60354.1"/>
    </source>
</evidence>
<dbReference type="OrthoDB" id="1467217at2"/>
<keyword evidence="4" id="KW-1185">Reference proteome</keyword>
<name>A0A432LNR0_9BACT</name>
<proteinExistence type="predicted"/>